<evidence type="ECO:0000256" key="1">
    <source>
        <dbReference type="ARBA" id="ARBA00023015"/>
    </source>
</evidence>
<gene>
    <name evidence="5" type="ORF">DL237_06835</name>
</gene>
<feature type="domain" description="HTH arsR-type" evidence="4">
    <location>
        <begin position="7"/>
        <end position="100"/>
    </location>
</feature>
<dbReference type="PRINTS" id="PR00778">
    <property type="entry name" value="HTHARSR"/>
</dbReference>
<protein>
    <submittedName>
        <fullName evidence="5">Transcriptional regulator</fullName>
    </submittedName>
</protein>
<dbReference type="SMART" id="SM00418">
    <property type="entry name" value="HTH_ARSR"/>
    <property type="match status" value="1"/>
</dbReference>
<keyword evidence="6" id="KW-1185">Reference proteome</keyword>
<dbReference type="Proteomes" id="UP000265848">
    <property type="component" value="Unassembled WGS sequence"/>
</dbReference>
<name>A0A399J9M3_9RHOB</name>
<dbReference type="PANTHER" id="PTHR43132">
    <property type="entry name" value="ARSENICAL RESISTANCE OPERON REPRESSOR ARSR-RELATED"/>
    <property type="match status" value="1"/>
</dbReference>
<evidence type="ECO:0000313" key="5">
    <source>
        <dbReference type="EMBL" id="RII39356.1"/>
    </source>
</evidence>
<dbReference type="AlphaFoldDB" id="A0A399J9M3"/>
<reference evidence="5 6" key="1">
    <citation type="submission" date="2018-08" db="EMBL/GenBank/DDBJ databases">
        <title>Pseudooceanicola sediminis CY03 in the family Rhodobacteracea.</title>
        <authorList>
            <person name="Zhang Y.-J."/>
        </authorList>
    </citation>
    <scope>NUCLEOTIDE SEQUENCE [LARGE SCALE GENOMIC DNA]</scope>
    <source>
        <strain evidence="5 6">CY03</strain>
    </source>
</reference>
<evidence type="ECO:0000256" key="2">
    <source>
        <dbReference type="ARBA" id="ARBA00023125"/>
    </source>
</evidence>
<proteinExistence type="predicted"/>
<dbReference type="InterPro" id="IPR051011">
    <property type="entry name" value="Metal_resp_trans_reg"/>
</dbReference>
<dbReference type="RefSeq" id="WP_119398312.1">
    <property type="nucleotide sequence ID" value="NZ_QWJJ01000005.1"/>
</dbReference>
<keyword evidence="1" id="KW-0805">Transcription regulation</keyword>
<keyword evidence="2" id="KW-0238">DNA-binding</keyword>
<dbReference type="CDD" id="cd00090">
    <property type="entry name" value="HTH_ARSR"/>
    <property type="match status" value="1"/>
</dbReference>
<dbReference type="GO" id="GO:0003677">
    <property type="term" value="F:DNA binding"/>
    <property type="evidence" value="ECO:0007669"/>
    <property type="project" value="UniProtKB-KW"/>
</dbReference>
<dbReference type="OrthoDB" id="194599at2"/>
<dbReference type="Gene3D" id="1.10.10.10">
    <property type="entry name" value="Winged helix-like DNA-binding domain superfamily/Winged helix DNA-binding domain"/>
    <property type="match status" value="1"/>
</dbReference>
<accession>A0A399J9M3</accession>
<organism evidence="5 6">
    <name type="scientific">Pseudooceanicola sediminis</name>
    <dbReference type="NCBI Taxonomy" id="2211117"/>
    <lineage>
        <taxon>Bacteria</taxon>
        <taxon>Pseudomonadati</taxon>
        <taxon>Pseudomonadota</taxon>
        <taxon>Alphaproteobacteria</taxon>
        <taxon>Rhodobacterales</taxon>
        <taxon>Paracoccaceae</taxon>
        <taxon>Pseudooceanicola</taxon>
    </lineage>
</organism>
<dbReference type="NCBIfam" id="NF033788">
    <property type="entry name" value="HTH_metalloreg"/>
    <property type="match status" value="1"/>
</dbReference>
<sequence length="100" mass="11001">MKAGMDLRDGDIRRAATLMAMLASEARLQILCRLVDAERSVGDLARACDLSQPSMSQHLRKLKDAELVVARRDGQTIWYSLSGGEVAAILKTLHGLYCAR</sequence>
<comment type="caution">
    <text evidence="5">The sequence shown here is derived from an EMBL/GenBank/DDBJ whole genome shotgun (WGS) entry which is preliminary data.</text>
</comment>
<dbReference type="GO" id="GO:0003700">
    <property type="term" value="F:DNA-binding transcription factor activity"/>
    <property type="evidence" value="ECO:0007669"/>
    <property type="project" value="InterPro"/>
</dbReference>
<evidence type="ECO:0000259" key="4">
    <source>
        <dbReference type="PROSITE" id="PS50987"/>
    </source>
</evidence>
<evidence type="ECO:0000256" key="3">
    <source>
        <dbReference type="ARBA" id="ARBA00023163"/>
    </source>
</evidence>
<dbReference type="InterPro" id="IPR001845">
    <property type="entry name" value="HTH_ArsR_DNA-bd_dom"/>
</dbReference>
<keyword evidence="3" id="KW-0804">Transcription</keyword>
<dbReference type="SUPFAM" id="SSF46785">
    <property type="entry name" value="Winged helix' DNA-binding domain"/>
    <property type="match status" value="1"/>
</dbReference>
<dbReference type="PROSITE" id="PS50987">
    <property type="entry name" value="HTH_ARSR_2"/>
    <property type="match status" value="1"/>
</dbReference>
<dbReference type="Pfam" id="PF01022">
    <property type="entry name" value="HTH_5"/>
    <property type="match status" value="1"/>
</dbReference>
<dbReference type="InterPro" id="IPR036388">
    <property type="entry name" value="WH-like_DNA-bd_sf"/>
</dbReference>
<dbReference type="InterPro" id="IPR036390">
    <property type="entry name" value="WH_DNA-bd_sf"/>
</dbReference>
<dbReference type="PANTHER" id="PTHR43132:SF8">
    <property type="entry name" value="HTH-TYPE TRANSCRIPTIONAL REGULATOR KMTR"/>
    <property type="match status" value="1"/>
</dbReference>
<evidence type="ECO:0000313" key="6">
    <source>
        <dbReference type="Proteomes" id="UP000265848"/>
    </source>
</evidence>
<dbReference type="EMBL" id="QWJJ01000005">
    <property type="protein sequence ID" value="RII39356.1"/>
    <property type="molecule type" value="Genomic_DNA"/>
</dbReference>
<dbReference type="InterPro" id="IPR011991">
    <property type="entry name" value="ArsR-like_HTH"/>
</dbReference>